<dbReference type="PROSITE" id="PS00092">
    <property type="entry name" value="N6_MTASE"/>
    <property type="match status" value="1"/>
</dbReference>
<feature type="domain" description="DNA methylase adenine-specific" evidence="2">
    <location>
        <begin position="124"/>
        <end position="426"/>
    </location>
</feature>
<dbReference type="GO" id="GO:0032259">
    <property type="term" value="P:methylation"/>
    <property type="evidence" value="ECO:0007669"/>
    <property type="project" value="InterPro"/>
</dbReference>
<keyword evidence="3" id="KW-0540">Nuclease</keyword>
<dbReference type="Proteomes" id="UP000620156">
    <property type="component" value="Unassembled WGS sequence"/>
</dbReference>
<dbReference type="PRINTS" id="PR00507">
    <property type="entry name" value="N12N6MTFRASE"/>
</dbReference>
<keyword evidence="4" id="KW-1185">Reference proteome</keyword>
<protein>
    <submittedName>
        <fullName evidence="3">Type I restriction endonuclease subunit M</fullName>
    </submittedName>
</protein>
<sequence length="468" mass="50536">MPSLKRALDTLRGIAAPESALTLAMMLIVLRHRAESERADPAASGTDALDAWRAFGDRGFRLSNGYEAVGIISQGLLDGGLPDLFVSNLRDLDDVPGSRLIPLFDSVVTAADPAVLFDDCLRLAQTKSKGGDYFTPPGLAQLLIGLMDPEQGDAVYDPVCGAGGFLLRARDHVASHGGSAELLALYGQDASRFALQTAVMNLTVHGAEAHLMGPASSLTDDRFPESTFDVVVANPPFNQTGWDENGYSRGDYRWRYGTPPAGNANFAWAQHVLSKMAPAGRGGILLPTGAASTTKPAERDIRTAIVEADVLSCVIELPAGLLPHVRNPVSLWLFTGSKQPRRSWGHHDQSGRTLVIDAGDTAVLTGRGRRELTDETRARIVDTFAAWRGVPGHEPYEDVPGWCRSLSREEIAAAHYDVLPSRHVGSPAVVTPSVDLHDQVDNLAEELLELFETSGRLEDELRDLLRQL</sequence>
<reference evidence="3" key="1">
    <citation type="journal article" date="2014" name="Int. J. Syst. Evol. Microbiol.">
        <title>Complete genome sequence of Corynebacterium casei LMG S-19264T (=DSM 44701T), isolated from a smear-ripened cheese.</title>
        <authorList>
            <consortium name="US DOE Joint Genome Institute (JGI-PGF)"/>
            <person name="Walter F."/>
            <person name="Albersmeier A."/>
            <person name="Kalinowski J."/>
            <person name="Ruckert C."/>
        </authorList>
    </citation>
    <scope>NUCLEOTIDE SEQUENCE</scope>
    <source>
        <strain evidence="3">JCM 3131</strain>
    </source>
</reference>
<dbReference type="GO" id="GO:0008170">
    <property type="term" value="F:N-methyltransferase activity"/>
    <property type="evidence" value="ECO:0007669"/>
    <property type="project" value="InterPro"/>
</dbReference>
<dbReference type="Pfam" id="PF02384">
    <property type="entry name" value="N6_Mtase"/>
    <property type="match status" value="1"/>
</dbReference>
<dbReference type="SUPFAM" id="SSF53335">
    <property type="entry name" value="S-adenosyl-L-methionine-dependent methyltransferases"/>
    <property type="match status" value="1"/>
</dbReference>
<dbReference type="GO" id="GO:0009307">
    <property type="term" value="P:DNA restriction-modification system"/>
    <property type="evidence" value="ECO:0007669"/>
    <property type="project" value="UniProtKB-KW"/>
</dbReference>
<dbReference type="EMBL" id="BMQK01000008">
    <property type="protein sequence ID" value="GGQ64837.1"/>
    <property type="molecule type" value="Genomic_DNA"/>
</dbReference>
<keyword evidence="3" id="KW-0255">Endonuclease</keyword>
<comment type="caution">
    <text evidence="3">The sequence shown here is derived from an EMBL/GenBank/DDBJ whole genome shotgun (WGS) entry which is preliminary data.</text>
</comment>
<evidence type="ECO:0000313" key="3">
    <source>
        <dbReference type="EMBL" id="GGQ64837.1"/>
    </source>
</evidence>
<evidence type="ECO:0000256" key="1">
    <source>
        <dbReference type="ARBA" id="ARBA00022747"/>
    </source>
</evidence>
<name>A0A918BGB7_9ACTN</name>
<dbReference type="InterPro" id="IPR052916">
    <property type="entry name" value="Type-I_RE_MTase_Subunit"/>
</dbReference>
<dbReference type="InterPro" id="IPR029063">
    <property type="entry name" value="SAM-dependent_MTases_sf"/>
</dbReference>
<dbReference type="GO" id="GO:0004519">
    <property type="term" value="F:endonuclease activity"/>
    <property type="evidence" value="ECO:0007669"/>
    <property type="project" value="UniProtKB-KW"/>
</dbReference>
<dbReference type="PANTHER" id="PTHR42998:SF1">
    <property type="entry name" value="TYPE I RESTRICTION ENZYME HINDI METHYLASE SUBUNIT"/>
    <property type="match status" value="1"/>
</dbReference>
<keyword evidence="3" id="KW-0378">Hydrolase</keyword>
<evidence type="ECO:0000313" key="4">
    <source>
        <dbReference type="Proteomes" id="UP000620156"/>
    </source>
</evidence>
<reference evidence="3" key="2">
    <citation type="submission" date="2020-09" db="EMBL/GenBank/DDBJ databases">
        <authorList>
            <person name="Sun Q."/>
            <person name="Ohkuma M."/>
        </authorList>
    </citation>
    <scope>NUCLEOTIDE SEQUENCE</scope>
    <source>
        <strain evidence="3">JCM 3131</strain>
    </source>
</reference>
<proteinExistence type="predicted"/>
<evidence type="ECO:0000259" key="2">
    <source>
        <dbReference type="Pfam" id="PF02384"/>
    </source>
</evidence>
<dbReference type="RefSeq" id="WP_229821114.1">
    <property type="nucleotide sequence ID" value="NZ_BMQK01000008.1"/>
</dbReference>
<dbReference type="InterPro" id="IPR003356">
    <property type="entry name" value="DNA_methylase_A-5"/>
</dbReference>
<keyword evidence="1" id="KW-0680">Restriction system</keyword>
<dbReference type="InterPro" id="IPR002052">
    <property type="entry name" value="DNA_methylase_N6_adenine_CS"/>
</dbReference>
<accession>A0A918BGB7</accession>
<gene>
    <name evidence="3" type="primary">hsdM</name>
    <name evidence="3" type="ORF">GCM10010145_38360</name>
</gene>
<dbReference type="Gene3D" id="3.40.50.150">
    <property type="entry name" value="Vaccinia Virus protein VP39"/>
    <property type="match status" value="1"/>
</dbReference>
<dbReference type="PANTHER" id="PTHR42998">
    <property type="entry name" value="TYPE I RESTRICTION ENZYME HINDVIIP M PROTEIN-RELATED"/>
    <property type="match status" value="1"/>
</dbReference>
<dbReference type="AlphaFoldDB" id="A0A918BGB7"/>
<dbReference type="GO" id="GO:0003677">
    <property type="term" value="F:DNA binding"/>
    <property type="evidence" value="ECO:0007669"/>
    <property type="project" value="InterPro"/>
</dbReference>
<organism evidence="3 4">
    <name type="scientific">Streptomyces ruber</name>
    <dbReference type="NCBI Taxonomy" id="83378"/>
    <lineage>
        <taxon>Bacteria</taxon>
        <taxon>Bacillati</taxon>
        <taxon>Actinomycetota</taxon>
        <taxon>Actinomycetes</taxon>
        <taxon>Kitasatosporales</taxon>
        <taxon>Streptomycetaceae</taxon>
        <taxon>Streptomyces</taxon>
    </lineage>
</organism>